<dbReference type="Proteomes" id="UP000184280">
    <property type="component" value="Unassembled WGS sequence"/>
</dbReference>
<organism evidence="9 10">
    <name type="scientific">Xylanibacter ruminicola</name>
    <name type="common">Prevotella ruminicola</name>
    <dbReference type="NCBI Taxonomy" id="839"/>
    <lineage>
        <taxon>Bacteria</taxon>
        <taxon>Pseudomonadati</taxon>
        <taxon>Bacteroidota</taxon>
        <taxon>Bacteroidia</taxon>
        <taxon>Bacteroidales</taxon>
        <taxon>Prevotellaceae</taxon>
        <taxon>Xylanibacter</taxon>
    </lineage>
</organism>
<dbReference type="HAMAP" id="MF_00094">
    <property type="entry name" value="Rel_fac_2"/>
    <property type="match status" value="1"/>
</dbReference>
<dbReference type="GeneID" id="31502027"/>
<dbReference type="PROSITE" id="PS00745">
    <property type="entry name" value="RF_PROK_I"/>
    <property type="match status" value="1"/>
</dbReference>
<evidence type="ECO:0000256" key="4">
    <source>
        <dbReference type="ARBA" id="ARBA00022917"/>
    </source>
</evidence>
<dbReference type="OMA" id="YVFHPYQ"/>
<dbReference type="FunFam" id="3.30.160.20:FF:000040">
    <property type="entry name" value="Peptide chain release factor 2"/>
    <property type="match status" value="1"/>
</dbReference>
<evidence type="ECO:0000256" key="5">
    <source>
        <dbReference type="HAMAP-Rule" id="MF_00094"/>
    </source>
</evidence>
<reference evidence="9 10" key="1">
    <citation type="submission" date="2016-11" db="EMBL/GenBank/DDBJ databases">
        <authorList>
            <person name="Jaros S."/>
            <person name="Januszkiewicz K."/>
            <person name="Wedrychowicz H."/>
        </authorList>
    </citation>
    <scope>NUCLEOTIDE SEQUENCE [LARGE SCALE GENOMIC DNA]</scope>
    <source>
        <strain evidence="9 10">BPI-34</strain>
    </source>
</reference>
<evidence type="ECO:0000313" key="8">
    <source>
        <dbReference type="EMBL" id="GJG31957.1"/>
    </source>
</evidence>
<comment type="similarity">
    <text evidence="1 5">Belongs to the prokaryotic/mitochondrial release factor family.</text>
</comment>
<gene>
    <name evidence="5" type="primary">prfB</name>
    <name evidence="8" type="ORF">PRMUPPPA20_00660</name>
    <name evidence="9" type="ORF">SAMN04488494_1720</name>
</gene>
<dbReference type="GO" id="GO:0016149">
    <property type="term" value="F:translation release factor activity, codon specific"/>
    <property type="evidence" value="ECO:0007669"/>
    <property type="project" value="UniProtKB-UniRule"/>
</dbReference>
<comment type="function">
    <text evidence="5">Peptide chain release factor 2 directs the termination of translation in response to the peptide chain termination codons UGA and UAA.</text>
</comment>
<protein>
    <recommendedName>
        <fullName evidence="5 6">Peptide chain release factor 2</fullName>
        <shortName evidence="5">RF-2</shortName>
    </recommendedName>
</protein>
<sequence length="374" mass="43367">MITQDQLKDVLERADALHRYLEIDKKKIEYEEEDLRTQAPDFWEDRKRAEEQMKKVKGIKKWLDGYKEVRTLADELQLAFDFFKDEMVTEEEVEDTYAKAIKAIEDLELKNMLRQKEDPMEAVLKINSGAGGTEAQDWASMLMRMYMRWAEAHGYKVTISNLLDGDEAGIKSVTMQLEGGDYAYGYLKSENGVHRLVRVSPFNAQGKRMTSFASVFVSPLVDDTIEVYVDPAKLSWDTFRSSGAGGQNVNKVESGVRLRYWYTDPDTGEEEEILIENTETRDQPKNKERAMTLLKSQLYDRAMKKRLEAQAKIEAGKKKIEWGSQIRSYVFDDRRVKDHRTNYQTTDVDGVMDGKIDDFIKAYLMEFPVNDDEQ</sequence>
<dbReference type="EMBL" id="FRCJ01000003">
    <property type="protein sequence ID" value="SHM33485.1"/>
    <property type="molecule type" value="Genomic_DNA"/>
</dbReference>
<comment type="PTM">
    <text evidence="5">Methylated by PrmC. Methylation increases the termination efficiency of RF2.</text>
</comment>
<dbReference type="NCBIfam" id="TIGR00020">
    <property type="entry name" value="prfB"/>
    <property type="match status" value="1"/>
</dbReference>
<dbReference type="OrthoDB" id="9806673at2"/>
<dbReference type="EMBL" id="BPTT01000001">
    <property type="protein sequence ID" value="GJG31957.1"/>
    <property type="molecule type" value="Genomic_DNA"/>
</dbReference>
<dbReference type="Gene3D" id="3.30.70.1660">
    <property type="match status" value="1"/>
</dbReference>
<comment type="subcellular location">
    <subcellularLocation>
        <location evidence="5">Cytoplasm</location>
    </subcellularLocation>
</comment>
<keyword evidence="4 5" id="KW-0648">Protein biosynthesis</keyword>
<dbReference type="InterPro" id="IPR045853">
    <property type="entry name" value="Pep_chain_release_fac_I_sf"/>
</dbReference>
<evidence type="ECO:0000256" key="1">
    <source>
        <dbReference type="ARBA" id="ARBA00010835"/>
    </source>
</evidence>
<evidence type="ECO:0000313" key="10">
    <source>
        <dbReference type="Proteomes" id="UP000184280"/>
    </source>
</evidence>
<dbReference type="InterPro" id="IPR005139">
    <property type="entry name" value="PCRF"/>
</dbReference>
<keyword evidence="3 5" id="KW-0963">Cytoplasm</keyword>
<evidence type="ECO:0000256" key="3">
    <source>
        <dbReference type="ARBA" id="ARBA00022490"/>
    </source>
</evidence>
<dbReference type="Proteomes" id="UP000887097">
    <property type="component" value="Unassembled WGS sequence"/>
</dbReference>
<evidence type="ECO:0000256" key="6">
    <source>
        <dbReference type="NCBIfam" id="TIGR00020"/>
    </source>
</evidence>
<name>A0A1M7HYD0_XYLRU</name>
<evidence type="ECO:0000256" key="2">
    <source>
        <dbReference type="ARBA" id="ARBA00022481"/>
    </source>
</evidence>
<dbReference type="PANTHER" id="PTHR43116:SF3">
    <property type="entry name" value="CLASS I PEPTIDE CHAIN RELEASE FACTOR"/>
    <property type="match status" value="1"/>
</dbReference>
<reference evidence="8" key="2">
    <citation type="submission" date="2021-08" db="EMBL/GenBank/DDBJ databases">
        <title>Prevotella lacticifex sp. nov., isolated from rumen of cow.</title>
        <authorList>
            <person name="Shinkai T."/>
            <person name="Ikeyama N."/>
            <person name="Kumagai M."/>
            <person name="Ohmori H."/>
            <person name="Sakamoto M."/>
            <person name="Ohkuma M."/>
            <person name="Mitsumori M."/>
        </authorList>
    </citation>
    <scope>NUCLEOTIDE SEQUENCE</scope>
    <source>
        <strain evidence="8">JCM 8259</strain>
    </source>
</reference>
<accession>A0A1M7HYD0</accession>
<feature type="modified residue" description="N5-methylglutamine" evidence="5">
    <location>
        <position position="247"/>
    </location>
</feature>
<dbReference type="AlphaFoldDB" id="A0A1M7HYD0"/>
<dbReference type="SMART" id="SM00937">
    <property type="entry name" value="PCRF"/>
    <property type="match status" value="1"/>
</dbReference>
<dbReference type="GO" id="GO:0005737">
    <property type="term" value="C:cytoplasm"/>
    <property type="evidence" value="ECO:0007669"/>
    <property type="project" value="UniProtKB-SubCell"/>
</dbReference>
<dbReference type="InterPro" id="IPR000352">
    <property type="entry name" value="Pep_chain_release_fac_I"/>
</dbReference>
<evidence type="ECO:0000259" key="7">
    <source>
        <dbReference type="PROSITE" id="PS00745"/>
    </source>
</evidence>
<dbReference type="InterPro" id="IPR004374">
    <property type="entry name" value="PrfB"/>
</dbReference>
<dbReference type="Pfam" id="PF00472">
    <property type="entry name" value="RF-1"/>
    <property type="match status" value="1"/>
</dbReference>
<dbReference type="Gene3D" id="1.20.58.410">
    <property type="entry name" value="Release factor"/>
    <property type="match status" value="1"/>
</dbReference>
<dbReference type="SUPFAM" id="SSF75620">
    <property type="entry name" value="Release factor"/>
    <property type="match status" value="1"/>
</dbReference>
<proteinExistence type="inferred from homology"/>
<keyword evidence="2 5" id="KW-0488">Methylation</keyword>
<evidence type="ECO:0000313" key="9">
    <source>
        <dbReference type="EMBL" id="SHM33485.1"/>
    </source>
</evidence>
<dbReference type="Pfam" id="PF03462">
    <property type="entry name" value="PCRF"/>
    <property type="match status" value="1"/>
</dbReference>
<dbReference type="PANTHER" id="PTHR43116">
    <property type="entry name" value="PEPTIDE CHAIN RELEASE FACTOR 2"/>
    <property type="match status" value="1"/>
</dbReference>
<feature type="domain" description="Prokaryotic-type class I peptide chain release factors" evidence="7">
    <location>
        <begin position="240"/>
        <end position="256"/>
    </location>
</feature>
<dbReference type="RefSeq" id="WP_013063646.1">
    <property type="nucleotide sequence ID" value="NZ_BPTT01000001.1"/>
</dbReference>
<dbReference type="Gene3D" id="3.30.160.20">
    <property type="match status" value="1"/>
</dbReference>